<proteinExistence type="predicted"/>
<dbReference type="InterPro" id="IPR004358">
    <property type="entry name" value="Sig_transdc_His_kin-like_C"/>
</dbReference>
<dbReference type="InterPro" id="IPR036890">
    <property type="entry name" value="HATPase_C_sf"/>
</dbReference>
<evidence type="ECO:0000256" key="2">
    <source>
        <dbReference type="ARBA" id="ARBA00012438"/>
    </source>
</evidence>
<dbReference type="InterPro" id="IPR029016">
    <property type="entry name" value="GAF-like_dom_sf"/>
</dbReference>
<dbReference type="Gene3D" id="1.10.287.130">
    <property type="match status" value="1"/>
</dbReference>
<dbReference type="Pfam" id="PF02518">
    <property type="entry name" value="HATPase_c"/>
    <property type="match status" value="1"/>
</dbReference>
<keyword evidence="4" id="KW-0808">Transferase</keyword>
<evidence type="ECO:0000256" key="4">
    <source>
        <dbReference type="ARBA" id="ARBA00022679"/>
    </source>
</evidence>
<dbReference type="SUPFAM" id="SSF47384">
    <property type="entry name" value="Homodimeric domain of signal transducing histidine kinase"/>
    <property type="match status" value="1"/>
</dbReference>
<protein>
    <recommendedName>
        <fullName evidence="2">histidine kinase</fullName>
        <ecNumber evidence="2">2.7.13.3</ecNumber>
    </recommendedName>
</protein>
<dbReference type="SMART" id="SM00388">
    <property type="entry name" value="HisKA"/>
    <property type="match status" value="1"/>
</dbReference>
<dbReference type="CDD" id="cd00075">
    <property type="entry name" value="HATPase"/>
    <property type="match status" value="1"/>
</dbReference>
<dbReference type="Gene3D" id="3.30.565.10">
    <property type="entry name" value="Histidine kinase-like ATPase, C-terminal domain"/>
    <property type="match status" value="1"/>
</dbReference>
<dbReference type="SMART" id="SM00065">
    <property type="entry name" value="GAF"/>
    <property type="match status" value="1"/>
</dbReference>
<dbReference type="Gene3D" id="3.30.450.40">
    <property type="match status" value="1"/>
</dbReference>
<organism evidence="7 8">
    <name type="scientific">Bradyrhizobium canariense</name>
    <dbReference type="NCBI Taxonomy" id="255045"/>
    <lineage>
        <taxon>Bacteria</taxon>
        <taxon>Pseudomonadati</taxon>
        <taxon>Pseudomonadota</taxon>
        <taxon>Alphaproteobacteria</taxon>
        <taxon>Hyphomicrobiales</taxon>
        <taxon>Nitrobacteraceae</taxon>
        <taxon>Bradyrhizobium</taxon>
    </lineage>
</organism>
<keyword evidence="5 7" id="KW-0418">Kinase</keyword>
<accession>A0A1H2ADL0</accession>
<name>A0A1H2ADL0_9BRAD</name>
<comment type="catalytic activity">
    <reaction evidence="1">
        <text>ATP + protein L-histidine = ADP + protein N-phospho-L-histidine.</text>
        <dbReference type="EC" id="2.7.13.3"/>
    </reaction>
</comment>
<keyword evidence="8" id="KW-1185">Reference proteome</keyword>
<keyword evidence="3" id="KW-0597">Phosphoprotein</keyword>
<dbReference type="PROSITE" id="PS50109">
    <property type="entry name" value="HIS_KIN"/>
    <property type="match status" value="1"/>
</dbReference>
<dbReference type="GO" id="GO:0000156">
    <property type="term" value="F:phosphorelay response regulator activity"/>
    <property type="evidence" value="ECO:0007669"/>
    <property type="project" value="TreeGrafter"/>
</dbReference>
<evidence type="ECO:0000256" key="3">
    <source>
        <dbReference type="ARBA" id="ARBA00022553"/>
    </source>
</evidence>
<dbReference type="RefSeq" id="WP_146689907.1">
    <property type="nucleotide sequence ID" value="NZ_LT629750.1"/>
</dbReference>
<dbReference type="PANTHER" id="PTHR42878">
    <property type="entry name" value="TWO-COMPONENT HISTIDINE KINASE"/>
    <property type="match status" value="1"/>
</dbReference>
<feature type="domain" description="Histidine kinase" evidence="6">
    <location>
        <begin position="180"/>
        <end position="390"/>
    </location>
</feature>
<reference evidence="8" key="1">
    <citation type="submission" date="2016-10" db="EMBL/GenBank/DDBJ databases">
        <authorList>
            <person name="Varghese N."/>
            <person name="Submissions S."/>
        </authorList>
    </citation>
    <scope>NUCLEOTIDE SEQUENCE [LARGE SCALE GENOMIC DNA]</scope>
    <source>
        <strain evidence="8">GAS369</strain>
    </source>
</reference>
<evidence type="ECO:0000313" key="7">
    <source>
        <dbReference type="EMBL" id="SDT43576.1"/>
    </source>
</evidence>
<dbReference type="InterPro" id="IPR050351">
    <property type="entry name" value="BphY/WalK/GraS-like"/>
</dbReference>
<dbReference type="InterPro" id="IPR003661">
    <property type="entry name" value="HisK_dim/P_dom"/>
</dbReference>
<dbReference type="SMART" id="SM00387">
    <property type="entry name" value="HATPase_c"/>
    <property type="match status" value="1"/>
</dbReference>
<dbReference type="PANTHER" id="PTHR42878:SF13">
    <property type="entry name" value="HISTIDINE KINASE"/>
    <property type="match status" value="1"/>
</dbReference>
<evidence type="ECO:0000256" key="1">
    <source>
        <dbReference type="ARBA" id="ARBA00000085"/>
    </source>
</evidence>
<dbReference type="InterPro" id="IPR003594">
    <property type="entry name" value="HATPase_dom"/>
</dbReference>
<dbReference type="SUPFAM" id="SSF55781">
    <property type="entry name" value="GAF domain-like"/>
    <property type="match status" value="1"/>
</dbReference>
<dbReference type="AlphaFoldDB" id="A0A1H2ADL0"/>
<gene>
    <name evidence="7" type="ORF">SAMN05444158_6048</name>
</gene>
<dbReference type="CDD" id="cd00082">
    <property type="entry name" value="HisKA"/>
    <property type="match status" value="1"/>
</dbReference>
<dbReference type="EMBL" id="LT629750">
    <property type="protein sequence ID" value="SDT43576.1"/>
    <property type="molecule type" value="Genomic_DNA"/>
</dbReference>
<evidence type="ECO:0000313" key="8">
    <source>
        <dbReference type="Proteomes" id="UP000243904"/>
    </source>
</evidence>
<dbReference type="GO" id="GO:0000155">
    <property type="term" value="F:phosphorelay sensor kinase activity"/>
    <property type="evidence" value="ECO:0007669"/>
    <property type="project" value="InterPro"/>
</dbReference>
<dbReference type="InterPro" id="IPR003018">
    <property type="entry name" value="GAF"/>
</dbReference>
<dbReference type="Pfam" id="PF00512">
    <property type="entry name" value="HisKA"/>
    <property type="match status" value="1"/>
</dbReference>
<evidence type="ECO:0000256" key="5">
    <source>
        <dbReference type="ARBA" id="ARBA00022777"/>
    </source>
</evidence>
<evidence type="ECO:0000259" key="6">
    <source>
        <dbReference type="PROSITE" id="PS50109"/>
    </source>
</evidence>
<sequence>MATDLSADIAAVQGIAAVPRILEVVCRSTGMGFAAVARVTEQRWVCCAVRDEIDFGLVPGGELEVETTICHEIRQSHEAVVIDNVAEDASFSGHHTPAKYGFRSYISTPIILADGTFFGTLCAIDPRPARLNTPQTIGMFKLFAELIATHLEAVNRLIASEATLLSERETSELREQFIAVLGHDLRNPLASIAAGTKMLAQDNLQIPAGEILGLMQKSVARMSVLIDNVLDFARGRLGGGIALRRSPQSLEPVLNQVIAELRASSPGSQIETAFNLTQPVDCDGGRIAQLFSNLLGNSIAHGTAAIPVRVDATTQSGEFVLSVTNSGEPIPADAMGRLFQPFYRVSAQDSPQGLGLGLYIASEIARAHGGTIDVASSPEQTRFTFRMPLP</sequence>
<dbReference type="InterPro" id="IPR005467">
    <property type="entry name" value="His_kinase_dom"/>
</dbReference>
<dbReference type="Proteomes" id="UP000243904">
    <property type="component" value="Chromosome I"/>
</dbReference>
<dbReference type="GO" id="GO:0007234">
    <property type="term" value="P:osmosensory signaling via phosphorelay pathway"/>
    <property type="evidence" value="ECO:0007669"/>
    <property type="project" value="TreeGrafter"/>
</dbReference>
<dbReference type="EC" id="2.7.13.3" evidence="2"/>
<dbReference type="GO" id="GO:0030295">
    <property type="term" value="F:protein kinase activator activity"/>
    <property type="evidence" value="ECO:0007669"/>
    <property type="project" value="TreeGrafter"/>
</dbReference>
<dbReference type="SUPFAM" id="SSF55874">
    <property type="entry name" value="ATPase domain of HSP90 chaperone/DNA topoisomerase II/histidine kinase"/>
    <property type="match status" value="1"/>
</dbReference>
<dbReference type="Pfam" id="PF01590">
    <property type="entry name" value="GAF"/>
    <property type="match status" value="1"/>
</dbReference>
<dbReference type="InterPro" id="IPR036097">
    <property type="entry name" value="HisK_dim/P_sf"/>
</dbReference>
<dbReference type="PRINTS" id="PR00344">
    <property type="entry name" value="BCTRLSENSOR"/>
</dbReference>